<dbReference type="GO" id="GO:0005829">
    <property type="term" value="C:cytosol"/>
    <property type="evidence" value="ECO:0007669"/>
    <property type="project" value="TreeGrafter"/>
</dbReference>
<dbReference type="EMBL" id="LUCV01000010">
    <property type="protein sequence ID" value="OAI93689.1"/>
    <property type="molecule type" value="Genomic_DNA"/>
</dbReference>
<comment type="function">
    <text evidence="4">Removes the pyruvyl group from chorismate, with concomitant aromatization of the ring, to provide 4-hydroxybenzoate (4HB) for the ubiquinone pathway.</text>
</comment>
<feature type="binding site" evidence="4">
    <location>
        <position position="134"/>
    </location>
    <ligand>
        <name>substrate</name>
    </ligand>
</feature>
<keyword evidence="2 4" id="KW-0831">Ubiquinone biosynthesis</keyword>
<proteinExistence type="inferred from homology"/>
<protein>
    <recommendedName>
        <fullName evidence="4">Probable chorismate pyruvate-lyase</fullName>
        <shortName evidence="4">CL</shortName>
        <shortName evidence="4">CPL</shortName>
        <ecNumber evidence="4">4.1.3.40</ecNumber>
    </recommendedName>
</protein>
<dbReference type="EC" id="4.1.3.40" evidence="4"/>
<dbReference type="PANTHER" id="PTHR38683">
    <property type="entry name" value="CHORISMATE PYRUVATE-LYASE"/>
    <property type="match status" value="1"/>
</dbReference>
<evidence type="ECO:0000256" key="4">
    <source>
        <dbReference type="HAMAP-Rule" id="MF_01632"/>
    </source>
</evidence>
<dbReference type="GO" id="GO:0006744">
    <property type="term" value="P:ubiquinone biosynthetic process"/>
    <property type="evidence" value="ECO:0007669"/>
    <property type="project" value="UniProtKB-UniRule"/>
</dbReference>
<dbReference type="HAMAP" id="MF_01632">
    <property type="entry name" value="UbiC"/>
    <property type="match status" value="1"/>
</dbReference>
<feature type="binding site" evidence="4">
    <location>
        <position position="186"/>
    </location>
    <ligand>
        <name>substrate</name>
    </ligand>
</feature>
<dbReference type="PANTHER" id="PTHR38683:SF1">
    <property type="entry name" value="CHORISMATE PYRUVATE-LYASE"/>
    <property type="match status" value="1"/>
</dbReference>
<reference evidence="5 6" key="1">
    <citation type="submission" date="2016-03" db="EMBL/GenBank/DDBJ databases">
        <title>Draft Genome Assembly of Pseudomonas putida strain CBF10-2.</title>
        <authorList>
            <person name="Iyer R.S."/>
            <person name="Damania A."/>
        </authorList>
    </citation>
    <scope>NUCLEOTIDE SEQUENCE [LARGE SCALE GENOMIC DNA]</scope>
    <source>
        <strain evidence="5 6">CBF10-2</strain>
    </source>
</reference>
<gene>
    <name evidence="4" type="primary">ubiC</name>
    <name evidence="5" type="ORF">AYO28_13195</name>
</gene>
<comment type="similarity">
    <text evidence="4">Belongs to the UbiC family.</text>
</comment>
<keyword evidence="3 4" id="KW-0456">Lyase</keyword>
<comment type="catalytic activity">
    <reaction evidence="4">
        <text>chorismate = 4-hydroxybenzoate + pyruvate</text>
        <dbReference type="Rhea" id="RHEA:16505"/>
        <dbReference type="ChEBI" id="CHEBI:15361"/>
        <dbReference type="ChEBI" id="CHEBI:17879"/>
        <dbReference type="ChEBI" id="CHEBI:29748"/>
        <dbReference type="EC" id="4.1.3.40"/>
    </reaction>
</comment>
<dbReference type="AlphaFoldDB" id="A0A177SSB1"/>
<evidence type="ECO:0000256" key="2">
    <source>
        <dbReference type="ARBA" id="ARBA00022688"/>
    </source>
</evidence>
<evidence type="ECO:0000313" key="5">
    <source>
        <dbReference type="EMBL" id="OAI93689.1"/>
    </source>
</evidence>
<comment type="pathway">
    <text evidence="4">Cofactor biosynthesis; ubiquinone biosynthesis.</text>
</comment>
<dbReference type="UniPathway" id="UPA00232"/>
<keyword evidence="1 4" id="KW-0963">Cytoplasm</keyword>
<evidence type="ECO:0000256" key="1">
    <source>
        <dbReference type="ARBA" id="ARBA00022490"/>
    </source>
</evidence>
<evidence type="ECO:0000313" key="6">
    <source>
        <dbReference type="Proteomes" id="UP000077752"/>
    </source>
</evidence>
<evidence type="ECO:0000256" key="3">
    <source>
        <dbReference type="ARBA" id="ARBA00023239"/>
    </source>
</evidence>
<keyword evidence="4 5" id="KW-0670">Pyruvate</keyword>
<dbReference type="Gene3D" id="3.40.1410.10">
    <property type="entry name" value="Chorismate lyase-like"/>
    <property type="match status" value="1"/>
</dbReference>
<dbReference type="SUPFAM" id="SSF64288">
    <property type="entry name" value="Chorismate lyase-like"/>
    <property type="match status" value="1"/>
</dbReference>
<feature type="binding site" evidence="4">
    <location>
        <position position="96"/>
    </location>
    <ligand>
        <name>substrate</name>
    </ligand>
</feature>
<comment type="subcellular location">
    <subcellularLocation>
        <location evidence="4">Cytoplasm</location>
    </subcellularLocation>
</comment>
<dbReference type="InterPro" id="IPR028978">
    <property type="entry name" value="Chorismate_lyase_/UTRA_dom_sf"/>
</dbReference>
<comment type="caution">
    <text evidence="5">The sequence shown here is derived from an EMBL/GenBank/DDBJ whole genome shotgun (WGS) entry which is preliminary data.</text>
</comment>
<dbReference type="Proteomes" id="UP000077752">
    <property type="component" value="Unassembled WGS sequence"/>
</dbReference>
<sequence length="203" mass="22606">MLSFAASLACNPLPTVPNEYPQVSVGRWAPYAERLATTTPAPILDWLFDQGSLTRRLTRLSRDHFSVTPLFEGWQALRDDECLALGLAPGSEGWVREVYLRGHGEPWVFARSVAGRQALRDDGLDLEALGSRSLGELLFCDQGFVRQAIEVCHYPRAWLPAGQAADNLWGRRSRFDRGALGVLVAEVFLPGLWHAAEAFKETR</sequence>
<dbReference type="InterPro" id="IPR007440">
    <property type="entry name" value="Chorismate--pyruvate_lyase"/>
</dbReference>
<dbReference type="RefSeq" id="WP_064302207.1">
    <property type="nucleotide sequence ID" value="NZ_LUCV01000010.1"/>
</dbReference>
<comment type="caution">
    <text evidence="4">Lacks conserved residue(s) required for the propagation of feature annotation.</text>
</comment>
<accession>A0A177SSB1</accession>
<dbReference type="GO" id="GO:0042866">
    <property type="term" value="P:pyruvate biosynthetic process"/>
    <property type="evidence" value="ECO:0007669"/>
    <property type="project" value="UniProtKB-UniRule"/>
</dbReference>
<dbReference type="GO" id="GO:0008813">
    <property type="term" value="F:chorismate lyase activity"/>
    <property type="evidence" value="ECO:0007669"/>
    <property type="project" value="UniProtKB-UniRule"/>
</dbReference>
<name>A0A177SSB1_PSEPU</name>
<dbReference type="Pfam" id="PF04345">
    <property type="entry name" value="Chor_lyase"/>
    <property type="match status" value="1"/>
</dbReference>
<organism evidence="5 6">
    <name type="scientific">Pseudomonas putida</name>
    <name type="common">Arthrobacter siderocapsulatus</name>
    <dbReference type="NCBI Taxonomy" id="303"/>
    <lineage>
        <taxon>Bacteria</taxon>
        <taxon>Pseudomonadati</taxon>
        <taxon>Pseudomonadota</taxon>
        <taxon>Gammaproteobacteria</taxon>
        <taxon>Pseudomonadales</taxon>
        <taxon>Pseudomonadaceae</taxon>
        <taxon>Pseudomonas</taxon>
    </lineage>
</organism>